<dbReference type="InterPro" id="IPR050109">
    <property type="entry name" value="HTH-type_TetR-like_transc_reg"/>
</dbReference>
<reference evidence="6" key="1">
    <citation type="submission" date="2016-10" db="EMBL/GenBank/DDBJ databases">
        <authorList>
            <person name="Varghese N."/>
            <person name="Submissions S."/>
        </authorList>
    </citation>
    <scope>NUCLEOTIDE SEQUENCE [LARGE SCALE GENOMIC DNA]</scope>
    <source>
        <strain evidence="6">CGMCC 4.3568</strain>
    </source>
</reference>
<dbReference type="PANTHER" id="PTHR30055:SF226">
    <property type="entry name" value="HTH-TYPE TRANSCRIPTIONAL REGULATOR PKSA"/>
    <property type="match status" value="1"/>
</dbReference>
<name>A0A1I1AU80_9PSEU</name>
<evidence type="ECO:0000256" key="3">
    <source>
        <dbReference type="SAM" id="MobiDB-lite"/>
    </source>
</evidence>
<protein>
    <submittedName>
        <fullName evidence="5">Transcriptional regulator, TetR family</fullName>
    </submittedName>
</protein>
<dbReference type="STRING" id="490629.SAMN05216266_110174"/>
<dbReference type="Proteomes" id="UP000243799">
    <property type="component" value="Unassembled WGS sequence"/>
</dbReference>
<dbReference type="InterPro" id="IPR009057">
    <property type="entry name" value="Homeodomain-like_sf"/>
</dbReference>
<evidence type="ECO:0000259" key="4">
    <source>
        <dbReference type="PROSITE" id="PS50977"/>
    </source>
</evidence>
<dbReference type="InterPro" id="IPR036271">
    <property type="entry name" value="Tet_transcr_reg_TetR-rel_C_sf"/>
</dbReference>
<dbReference type="PROSITE" id="PS50977">
    <property type="entry name" value="HTH_TETR_2"/>
    <property type="match status" value="1"/>
</dbReference>
<dbReference type="SUPFAM" id="SSF48498">
    <property type="entry name" value="Tetracyclin repressor-like, C-terminal domain"/>
    <property type="match status" value="1"/>
</dbReference>
<proteinExistence type="predicted"/>
<dbReference type="GO" id="GO:0003700">
    <property type="term" value="F:DNA-binding transcription factor activity"/>
    <property type="evidence" value="ECO:0007669"/>
    <property type="project" value="TreeGrafter"/>
</dbReference>
<evidence type="ECO:0000256" key="1">
    <source>
        <dbReference type="ARBA" id="ARBA00023125"/>
    </source>
</evidence>
<accession>A0A1I1AU80</accession>
<dbReference type="InterPro" id="IPR001647">
    <property type="entry name" value="HTH_TetR"/>
</dbReference>
<dbReference type="EMBL" id="FOKG01000010">
    <property type="protein sequence ID" value="SFB41437.1"/>
    <property type="molecule type" value="Genomic_DNA"/>
</dbReference>
<dbReference type="PANTHER" id="PTHR30055">
    <property type="entry name" value="HTH-TYPE TRANSCRIPTIONAL REGULATOR RUTR"/>
    <property type="match status" value="1"/>
</dbReference>
<gene>
    <name evidence="5" type="ORF">SAMN05216266_110174</name>
</gene>
<feature type="DNA-binding region" description="H-T-H motif" evidence="2">
    <location>
        <begin position="45"/>
        <end position="64"/>
    </location>
</feature>
<dbReference type="Pfam" id="PF00440">
    <property type="entry name" value="TetR_N"/>
    <property type="match status" value="1"/>
</dbReference>
<keyword evidence="1 2" id="KW-0238">DNA-binding</keyword>
<organism evidence="5 6">
    <name type="scientific">Amycolatopsis marina</name>
    <dbReference type="NCBI Taxonomy" id="490629"/>
    <lineage>
        <taxon>Bacteria</taxon>
        <taxon>Bacillati</taxon>
        <taxon>Actinomycetota</taxon>
        <taxon>Actinomycetes</taxon>
        <taxon>Pseudonocardiales</taxon>
        <taxon>Pseudonocardiaceae</taxon>
        <taxon>Amycolatopsis</taxon>
    </lineage>
</organism>
<dbReference type="AlphaFoldDB" id="A0A1I1AU80"/>
<sequence length="233" mass="25340">MPDRSSTAKLPDRRSSRWTGQRAKRRAEFVEAAIAAIETHGPAVSTEKVAKHAGVARPQLYRHFQDAEDLHHAVGLRAAELIIAEMAPLLTHPGGPPSHMIGQAVRTLVRWLADHANLYRYLTQRASTGPPGQRDVVADIKTTLGTQLSALLAGYLAAFDLSTRIADPIAFGLVGFVESATDRWLTEPRGLTQTELTDYLSGWIWGTLDHVFRAAGVVVDPDEPLPPPPVPPA</sequence>
<dbReference type="Gene3D" id="1.10.357.10">
    <property type="entry name" value="Tetracycline Repressor, domain 2"/>
    <property type="match status" value="1"/>
</dbReference>
<keyword evidence="6" id="KW-1185">Reference proteome</keyword>
<dbReference type="RefSeq" id="WP_245788436.1">
    <property type="nucleotide sequence ID" value="NZ_FOKG01000010.1"/>
</dbReference>
<evidence type="ECO:0000256" key="2">
    <source>
        <dbReference type="PROSITE-ProRule" id="PRU00335"/>
    </source>
</evidence>
<evidence type="ECO:0000313" key="6">
    <source>
        <dbReference type="Proteomes" id="UP000243799"/>
    </source>
</evidence>
<dbReference type="SUPFAM" id="SSF46689">
    <property type="entry name" value="Homeodomain-like"/>
    <property type="match status" value="1"/>
</dbReference>
<feature type="domain" description="HTH tetR-type" evidence="4">
    <location>
        <begin position="23"/>
        <end position="82"/>
    </location>
</feature>
<evidence type="ECO:0000313" key="5">
    <source>
        <dbReference type="EMBL" id="SFB41437.1"/>
    </source>
</evidence>
<feature type="region of interest" description="Disordered" evidence="3">
    <location>
        <begin position="1"/>
        <end position="22"/>
    </location>
</feature>
<dbReference type="GO" id="GO:0000976">
    <property type="term" value="F:transcription cis-regulatory region binding"/>
    <property type="evidence" value="ECO:0007669"/>
    <property type="project" value="TreeGrafter"/>
</dbReference>